<sequence length="141" mass="15582">MFIRIERASSIPISRQMAEQIRARCLSGSLKAGDRLPSVRELARELAVNQNTVLRVYEKLTGEGLLDRRHGDGTYIADRPPVRRLSGQVKQYRGDLEQIARRGLMLGLTPGELERHFKAAIQAAAGGLTSSGGTNEKKERA</sequence>
<gene>
    <name evidence="5" type="ORF">ACERK3_17230</name>
</gene>
<organism evidence="5 6">
    <name type="scientific">Natronomicrosphaera hydrolytica</name>
    <dbReference type="NCBI Taxonomy" id="3242702"/>
    <lineage>
        <taxon>Bacteria</taxon>
        <taxon>Pseudomonadati</taxon>
        <taxon>Planctomycetota</taxon>
        <taxon>Phycisphaerae</taxon>
        <taxon>Phycisphaerales</taxon>
        <taxon>Phycisphaeraceae</taxon>
        <taxon>Natronomicrosphaera</taxon>
    </lineage>
</organism>
<dbReference type="PANTHER" id="PTHR38445">
    <property type="entry name" value="HTH-TYPE TRANSCRIPTIONAL REPRESSOR YTRA"/>
    <property type="match status" value="1"/>
</dbReference>
<keyword evidence="3" id="KW-0804">Transcription</keyword>
<comment type="caution">
    <text evidence="5">The sequence shown here is derived from an EMBL/GenBank/DDBJ whole genome shotgun (WGS) entry which is preliminary data.</text>
</comment>
<reference evidence="5 6" key="1">
    <citation type="submission" date="2024-08" db="EMBL/GenBank/DDBJ databases">
        <title>Whole-genome sequencing of halo(alkali)philic microorganisms from hypersaline lakes.</title>
        <authorList>
            <person name="Sorokin D.Y."/>
            <person name="Merkel A.Y."/>
            <person name="Messina E."/>
            <person name="Yakimov M."/>
        </authorList>
    </citation>
    <scope>NUCLEOTIDE SEQUENCE [LARGE SCALE GENOMIC DNA]</scope>
    <source>
        <strain evidence="5 6">AB-hyl4</strain>
    </source>
</reference>
<dbReference type="InterPro" id="IPR036390">
    <property type="entry name" value="WH_DNA-bd_sf"/>
</dbReference>
<dbReference type="InterPro" id="IPR036388">
    <property type="entry name" value="WH-like_DNA-bd_sf"/>
</dbReference>
<dbReference type="CDD" id="cd07377">
    <property type="entry name" value="WHTH_GntR"/>
    <property type="match status" value="1"/>
</dbReference>
<evidence type="ECO:0000313" key="6">
    <source>
        <dbReference type="Proteomes" id="UP001575105"/>
    </source>
</evidence>
<dbReference type="PROSITE" id="PS50949">
    <property type="entry name" value="HTH_GNTR"/>
    <property type="match status" value="1"/>
</dbReference>
<dbReference type="SUPFAM" id="SSF46785">
    <property type="entry name" value="Winged helix' DNA-binding domain"/>
    <property type="match status" value="1"/>
</dbReference>
<evidence type="ECO:0000259" key="4">
    <source>
        <dbReference type="PROSITE" id="PS50949"/>
    </source>
</evidence>
<dbReference type="EMBL" id="JBGUBD010000014">
    <property type="protein sequence ID" value="MFA9480023.1"/>
    <property type="molecule type" value="Genomic_DNA"/>
</dbReference>
<dbReference type="Gene3D" id="1.10.10.10">
    <property type="entry name" value="Winged helix-like DNA-binding domain superfamily/Winged helix DNA-binding domain"/>
    <property type="match status" value="1"/>
</dbReference>
<accession>A0ABV4UC13</accession>
<dbReference type="Proteomes" id="UP001575105">
    <property type="component" value="Unassembled WGS sequence"/>
</dbReference>
<evidence type="ECO:0000256" key="1">
    <source>
        <dbReference type="ARBA" id="ARBA00023015"/>
    </source>
</evidence>
<dbReference type="SMART" id="SM00345">
    <property type="entry name" value="HTH_GNTR"/>
    <property type="match status" value="1"/>
</dbReference>
<proteinExistence type="predicted"/>
<feature type="domain" description="HTH gntR-type" evidence="4">
    <location>
        <begin position="11"/>
        <end position="79"/>
    </location>
</feature>
<keyword evidence="1" id="KW-0805">Transcription regulation</keyword>
<evidence type="ECO:0000313" key="5">
    <source>
        <dbReference type="EMBL" id="MFA9480023.1"/>
    </source>
</evidence>
<keyword evidence="6" id="KW-1185">Reference proteome</keyword>
<dbReference type="Pfam" id="PF00392">
    <property type="entry name" value="GntR"/>
    <property type="match status" value="1"/>
</dbReference>
<protein>
    <submittedName>
        <fullName evidence="5">GntR family transcriptional regulator</fullName>
    </submittedName>
</protein>
<dbReference type="PANTHER" id="PTHR38445:SF9">
    <property type="entry name" value="HTH-TYPE TRANSCRIPTIONAL REPRESSOR YTRA"/>
    <property type="match status" value="1"/>
</dbReference>
<dbReference type="InterPro" id="IPR000524">
    <property type="entry name" value="Tscrpt_reg_HTH_GntR"/>
</dbReference>
<name>A0ABV4UC13_9BACT</name>
<dbReference type="RefSeq" id="WP_425346948.1">
    <property type="nucleotide sequence ID" value="NZ_JBGUBD010000014.1"/>
</dbReference>
<keyword evidence="2" id="KW-0238">DNA-binding</keyword>
<evidence type="ECO:0000256" key="2">
    <source>
        <dbReference type="ARBA" id="ARBA00023125"/>
    </source>
</evidence>
<evidence type="ECO:0000256" key="3">
    <source>
        <dbReference type="ARBA" id="ARBA00023163"/>
    </source>
</evidence>
<dbReference type="PRINTS" id="PR00035">
    <property type="entry name" value="HTHGNTR"/>
</dbReference>